<dbReference type="InParanoid" id="A0A286UUZ9"/>
<protein>
    <submittedName>
        <fullName evidence="3">Uncharacterized protein</fullName>
    </submittedName>
</protein>
<name>A0A286UUZ9_9AGAM</name>
<reference evidence="3 4" key="1">
    <citation type="journal article" date="2017" name="Mol. Ecol.">
        <title>Comparative and population genomic landscape of Phellinus noxius: A hypervariable fungus causing root rot in trees.</title>
        <authorList>
            <person name="Chung C.L."/>
            <person name="Lee T.J."/>
            <person name="Akiba M."/>
            <person name="Lee H.H."/>
            <person name="Kuo T.H."/>
            <person name="Liu D."/>
            <person name="Ke H.M."/>
            <person name="Yokoi T."/>
            <person name="Roa M.B."/>
            <person name="Lu M.J."/>
            <person name="Chang Y.Y."/>
            <person name="Ann P.J."/>
            <person name="Tsai J.N."/>
            <person name="Chen C.Y."/>
            <person name="Tzean S.S."/>
            <person name="Ota Y."/>
            <person name="Hattori T."/>
            <person name="Sahashi N."/>
            <person name="Liou R.F."/>
            <person name="Kikuchi T."/>
            <person name="Tsai I.J."/>
        </authorList>
    </citation>
    <scope>NUCLEOTIDE SEQUENCE [LARGE SCALE GENOMIC DNA]</scope>
    <source>
        <strain evidence="3 4">FFPRI411160</strain>
    </source>
</reference>
<proteinExistence type="predicted"/>
<organism evidence="3 4">
    <name type="scientific">Pyrrhoderma noxium</name>
    <dbReference type="NCBI Taxonomy" id="2282107"/>
    <lineage>
        <taxon>Eukaryota</taxon>
        <taxon>Fungi</taxon>
        <taxon>Dikarya</taxon>
        <taxon>Basidiomycota</taxon>
        <taxon>Agaricomycotina</taxon>
        <taxon>Agaricomycetes</taxon>
        <taxon>Hymenochaetales</taxon>
        <taxon>Hymenochaetaceae</taxon>
        <taxon>Pyrrhoderma</taxon>
    </lineage>
</organism>
<feature type="compositionally biased region" description="Low complexity" evidence="1">
    <location>
        <begin position="190"/>
        <end position="227"/>
    </location>
</feature>
<feature type="chain" id="PRO_5013615248" evidence="2">
    <location>
        <begin position="19"/>
        <end position="272"/>
    </location>
</feature>
<keyword evidence="4" id="KW-1185">Reference proteome</keyword>
<evidence type="ECO:0000256" key="2">
    <source>
        <dbReference type="SAM" id="SignalP"/>
    </source>
</evidence>
<dbReference type="Gene3D" id="2.60.120.260">
    <property type="entry name" value="Galactose-binding domain-like"/>
    <property type="match status" value="1"/>
</dbReference>
<evidence type="ECO:0000313" key="4">
    <source>
        <dbReference type="Proteomes" id="UP000217199"/>
    </source>
</evidence>
<dbReference type="AlphaFoldDB" id="A0A286UUZ9"/>
<evidence type="ECO:0000256" key="1">
    <source>
        <dbReference type="SAM" id="MobiDB-lite"/>
    </source>
</evidence>
<feature type="region of interest" description="Disordered" evidence="1">
    <location>
        <begin position="187"/>
        <end position="227"/>
    </location>
</feature>
<gene>
    <name evidence="3" type="ORF">PNOK_0049100</name>
</gene>
<dbReference type="OrthoDB" id="3245657at2759"/>
<accession>A0A286UUZ9</accession>
<dbReference type="Proteomes" id="UP000217199">
    <property type="component" value="Unassembled WGS sequence"/>
</dbReference>
<dbReference type="EMBL" id="NBII01000001">
    <property type="protein sequence ID" value="PAV23423.1"/>
    <property type="molecule type" value="Genomic_DNA"/>
</dbReference>
<feature type="signal peptide" evidence="2">
    <location>
        <begin position="1"/>
        <end position="18"/>
    </location>
</feature>
<evidence type="ECO:0000313" key="3">
    <source>
        <dbReference type="EMBL" id="PAV23423.1"/>
    </source>
</evidence>
<keyword evidence="2" id="KW-0732">Signal</keyword>
<comment type="caution">
    <text evidence="3">The sequence shown here is derived from an EMBL/GenBank/DDBJ whole genome shotgun (WGS) entry which is preliminary data.</text>
</comment>
<sequence length="272" mass="27973">MLYHTLCIIPLFITHALAALVNVTIDDQFGDPSTGQHIAYSPEDAWQVGQTCQACTAKPTPAEDAYLGTWSDASFNPSGNATNDVPGQVIKASVSFTGVAVYVNVILTGSETSPDGNSDFTFLVDNATAGAFEKSPDGDKTYHFNQTIFSMSGLSNTSHTLSIEVGHSGNKSLVLLDSIIYTVDRGDNDSNSTSTTSTGNGASTSTTTSSSTSSTPSTAGSAPTSSTSLASLTFTSTATGTETPSSTSSGTKISAFGRPFVLGLALSLCLIV</sequence>
<dbReference type="STRING" id="2282107.A0A286UUZ9"/>